<keyword evidence="3" id="KW-1185">Reference proteome</keyword>
<dbReference type="Proteomes" id="UP000316759">
    <property type="component" value="Unassembled WGS sequence"/>
</dbReference>
<evidence type="ECO:0000256" key="1">
    <source>
        <dbReference type="SAM" id="MobiDB-lite"/>
    </source>
</evidence>
<dbReference type="EMBL" id="SUNJ01010042">
    <property type="protein sequence ID" value="TPP59948.1"/>
    <property type="molecule type" value="Genomic_DNA"/>
</dbReference>
<evidence type="ECO:0000313" key="2">
    <source>
        <dbReference type="EMBL" id="TPP59948.1"/>
    </source>
</evidence>
<gene>
    <name evidence="2" type="ORF">FGIG_12327</name>
</gene>
<feature type="region of interest" description="Disordered" evidence="1">
    <location>
        <begin position="1"/>
        <end position="31"/>
    </location>
</feature>
<proteinExistence type="predicted"/>
<name>A0A504YPW1_FASGI</name>
<dbReference type="OrthoDB" id="687730at2759"/>
<protein>
    <submittedName>
        <fullName evidence="2">Uncharacterized protein</fullName>
    </submittedName>
</protein>
<dbReference type="AlphaFoldDB" id="A0A504YPW1"/>
<accession>A0A504YPW1</accession>
<feature type="compositionally biased region" description="Basic and acidic residues" evidence="1">
    <location>
        <begin position="22"/>
        <end position="31"/>
    </location>
</feature>
<sequence>MLYEIKSEVATSRQDYQGPVSEARRATTETDELRQELDLLTENVSSFYQQTEQPRATSAKIHIQTEKSRSQSNSTSNVACNSPGSIVFIQSTPNKVQPPTPIGQNVHIYVEIRSGSQFSVGTIKHDSTI</sequence>
<organism evidence="2 3">
    <name type="scientific">Fasciola gigantica</name>
    <name type="common">Giant liver fluke</name>
    <dbReference type="NCBI Taxonomy" id="46835"/>
    <lineage>
        <taxon>Eukaryota</taxon>
        <taxon>Metazoa</taxon>
        <taxon>Spiralia</taxon>
        <taxon>Lophotrochozoa</taxon>
        <taxon>Platyhelminthes</taxon>
        <taxon>Trematoda</taxon>
        <taxon>Digenea</taxon>
        <taxon>Plagiorchiida</taxon>
        <taxon>Echinostomata</taxon>
        <taxon>Echinostomatoidea</taxon>
        <taxon>Fasciolidae</taxon>
        <taxon>Fasciola</taxon>
    </lineage>
</organism>
<comment type="caution">
    <text evidence="2">The sequence shown here is derived from an EMBL/GenBank/DDBJ whole genome shotgun (WGS) entry which is preliminary data.</text>
</comment>
<evidence type="ECO:0000313" key="3">
    <source>
        <dbReference type="Proteomes" id="UP000316759"/>
    </source>
</evidence>
<reference evidence="2 3" key="1">
    <citation type="submission" date="2019-04" db="EMBL/GenBank/DDBJ databases">
        <title>Annotation for the trematode Fasciola gigantica.</title>
        <authorList>
            <person name="Choi Y.-J."/>
        </authorList>
    </citation>
    <scope>NUCLEOTIDE SEQUENCE [LARGE SCALE GENOMIC DNA]</scope>
    <source>
        <strain evidence="2">Uganda_cow_1</strain>
    </source>
</reference>